<protein>
    <recommendedName>
        <fullName evidence="3">Chemoreceptor zinc-binding domain-containing protein</fullName>
    </recommendedName>
</protein>
<dbReference type="Proteomes" id="UP000215441">
    <property type="component" value="Unassembled WGS sequence"/>
</dbReference>
<dbReference type="RefSeq" id="WP_094285747.1">
    <property type="nucleotide sequence ID" value="NZ_JAMXHW010000001.1"/>
</dbReference>
<dbReference type="Gene3D" id="1.20.120.30">
    <property type="entry name" value="Aspartate receptor, ligand-binding domain"/>
    <property type="match status" value="1"/>
</dbReference>
<dbReference type="OrthoDB" id="8613985at2"/>
<name>A0A235ET79_9BURK</name>
<proteinExistence type="predicted"/>
<sequence length="170" mass="18751">MELLRRFLGVRRADPAVAAAPAQVLFDSAAALDSRRGDSLLATLDIDAAINAHERWKARLMDYLEGRTTVGLDPALIRRVDHSVLGRWLQGVGGEVLGDQPAFPLLVARYQYFHEQAATLVELAQQGEWDKAVQVLNGGYRYGSSQVVLLMKELQRGLVRSLAEDGINAR</sequence>
<keyword evidence="2" id="KW-1185">Reference proteome</keyword>
<organism evidence="1 2">
    <name type="scientific">Acidovorax kalamii</name>
    <dbReference type="NCBI Taxonomy" id="2004485"/>
    <lineage>
        <taxon>Bacteria</taxon>
        <taxon>Pseudomonadati</taxon>
        <taxon>Pseudomonadota</taxon>
        <taxon>Betaproteobacteria</taxon>
        <taxon>Burkholderiales</taxon>
        <taxon>Comamonadaceae</taxon>
        <taxon>Acidovorax</taxon>
    </lineage>
</organism>
<comment type="caution">
    <text evidence="1">The sequence shown here is derived from an EMBL/GenBank/DDBJ whole genome shotgun (WGS) entry which is preliminary data.</text>
</comment>
<dbReference type="EMBL" id="NOIG01000001">
    <property type="protein sequence ID" value="OYD52232.1"/>
    <property type="molecule type" value="Genomic_DNA"/>
</dbReference>
<dbReference type="AlphaFoldDB" id="A0A235ET79"/>
<accession>A0A235ET79</accession>
<evidence type="ECO:0008006" key="3">
    <source>
        <dbReference type="Google" id="ProtNLM"/>
    </source>
</evidence>
<gene>
    <name evidence="1" type="ORF">CBY09_01725</name>
</gene>
<evidence type="ECO:0000313" key="2">
    <source>
        <dbReference type="Proteomes" id="UP000215441"/>
    </source>
</evidence>
<reference evidence="1 2" key="1">
    <citation type="submission" date="2017-07" db="EMBL/GenBank/DDBJ databases">
        <title>Acidovorax KNDSW TSA 6 genome sequence and assembly.</title>
        <authorList>
            <person name="Mayilraj S."/>
        </authorList>
    </citation>
    <scope>NUCLEOTIDE SEQUENCE [LARGE SCALE GENOMIC DNA]</scope>
    <source>
        <strain evidence="1 2">KNDSW-TSA6</strain>
    </source>
</reference>
<evidence type="ECO:0000313" key="1">
    <source>
        <dbReference type="EMBL" id="OYD52232.1"/>
    </source>
</evidence>